<organism evidence="3 4">
    <name type="scientific">Aspergillus taichungensis</name>
    <dbReference type="NCBI Taxonomy" id="482145"/>
    <lineage>
        <taxon>Eukaryota</taxon>
        <taxon>Fungi</taxon>
        <taxon>Dikarya</taxon>
        <taxon>Ascomycota</taxon>
        <taxon>Pezizomycotina</taxon>
        <taxon>Eurotiomycetes</taxon>
        <taxon>Eurotiomycetidae</taxon>
        <taxon>Eurotiales</taxon>
        <taxon>Aspergillaceae</taxon>
        <taxon>Aspergillus</taxon>
        <taxon>Aspergillus subgen. Circumdati</taxon>
    </lineage>
</organism>
<sequence length="210" mass="23513">MSPINSLWFKWKSFRLPWRKSFLVGQDLRGNTFWEFKDALNAGRFRRIVKFDPKTHFADVQVTPQWHQWLRHLRRDPPSLEEQQQDVLRQMQIKQLARLADERWASKPSYLDKPATNATPAPATANPADAVTAPAAAPTAGASTPDAPATPESAPQQQAPPATGAEAEPKTNETTTTTNKKDKDPWAAAAKGGPSEKWEPEPWTPTVTRR</sequence>
<evidence type="ECO:0000313" key="3">
    <source>
        <dbReference type="EMBL" id="PLN79921.1"/>
    </source>
</evidence>
<dbReference type="PANTHER" id="PTHR32470:SF2">
    <property type="entry name" value="NADH DEHYDROGENASE [UBIQUINONE] 1 ALPHA SUBCOMPLEX ASSEMBLY FACTOR 2"/>
    <property type="match status" value="1"/>
</dbReference>
<proteinExistence type="inferred from homology"/>
<keyword evidence="4" id="KW-1185">Reference proteome</keyword>
<evidence type="ECO:0000256" key="2">
    <source>
        <dbReference type="SAM" id="MobiDB-lite"/>
    </source>
</evidence>
<name>A0A2J5HRP3_9EURO</name>
<reference evidence="4" key="1">
    <citation type="submission" date="2017-12" db="EMBL/GenBank/DDBJ databases">
        <authorList>
            <consortium name="DOE Joint Genome Institute"/>
            <person name="Mondo S.J."/>
            <person name="Kjaerbolling I."/>
            <person name="Vesth T.C."/>
            <person name="Frisvad J.C."/>
            <person name="Nybo J.L."/>
            <person name="Theobald S."/>
            <person name="Kuo A."/>
            <person name="Bowyer P."/>
            <person name="Matsuda Y."/>
            <person name="Lyhne E.K."/>
            <person name="Kogle M.E."/>
            <person name="Clum A."/>
            <person name="Lipzen A."/>
            <person name="Salamov A."/>
            <person name="Ngan C.Y."/>
            <person name="Daum C."/>
            <person name="Chiniquy J."/>
            <person name="Barry K."/>
            <person name="LaButti K."/>
            <person name="Haridas S."/>
            <person name="Simmons B.A."/>
            <person name="Magnuson J.K."/>
            <person name="Mortensen U.H."/>
            <person name="Larsen T.O."/>
            <person name="Grigoriev I.V."/>
            <person name="Baker S.E."/>
            <person name="Andersen M.R."/>
            <person name="Nordberg H.P."/>
            <person name="Cantor M.N."/>
            <person name="Hua S.X."/>
        </authorList>
    </citation>
    <scope>NUCLEOTIDE SEQUENCE [LARGE SCALE GENOMIC DNA]</scope>
    <source>
        <strain evidence="4">IBT 19404</strain>
    </source>
</reference>
<comment type="similarity">
    <text evidence="1">Belongs to the complex I NDUFA12 subunit family.</text>
</comment>
<dbReference type="InterPro" id="IPR052618">
    <property type="entry name" value="ComplexI_NDUFA12"/>
</dbReference>
<dbReference type="Pfam" id="PF05071">
    <property type="entry name" value="NDUFA12"/>
    <property type="match status" value="1"/>
</dbReference>
<dbReference type="GO" id="GO:0045271">
    <property type="term" value="C:respiratory chain complex I"/>
    <property type="evidence" value="ECO:0007669"/>
    <property type="project" value="InterPro"/>
</dbReference>
<dbReference type="GO" id="GO:0005739">
    <property type="term" value="C:mitochondrion"/>
    <property type="evidence" value="ECO:0007669"/>
    <property type="project" value="TreeGrafter"/>
</dbReference>
<accession>A0A2J5HRP3</accession>
<feature type="region of interest" description="Disordered" evidence="2">
    <location>
        <begin position="107"/>
        <end position="210"/>
    </location>
</feature>
<dbReference type="AlphaFoldDB" id="A0A2J5HRP3"/>
<evidence type="ECO:0000256" key="1">
    <source>
        <dbReference type="ARBA" id="ARBA00007355"/>
    </source>
</evidence>
<feature type="compositionally biased region" description="Low complexity" evidence="2">
    <location>
        <begin position="114"/>
        <end position="178"/>
    </location>
</feature>
<gene>
    <name evidence="3" type="ORF">BDW42DRAFT_118462</name>
</gene>
<dbReference type="OrthoDB" id="10255576at2759"/>
<dbReference type="GO" id="GO:0032981">
    <property type="term" value="P:mitochondrial respiratory chain complex I assembly"/>
    <property type="evidence" value="ECO:0007669"/>
    <property type="project" value="TreeGrafter"/>
</dbReference>
<dbReference type="PANTHER" id="PTHR32470">
    <property type="entry name" value="ADH DEHYDROGENASE [UBIQUINONE] 1 ALPHA SUBCOMPLEX ASSEMBLY FACTOR 2"/>
    <property type="match status" value="1"/>
</dbReference>
<dbReference type="InterPro" id="IPR007763">
    <property type="entry name" value="NDUFA12"/>
</dbReference>
<dbReference type="EMBL" id="KZ559553">
    <property type="protein sequence ID" value="PLN79921.1"/>
    <property type="molecule type" value="Genomic_DNA"/>
</dbReference>
<evidence type="ECO:0000313" key="4">
    <source>
        <dbReference type="Proteomes" id="UP000235023"/>
    </source>
</evidence>
<protein>
    <submittedName>
        <fullName evidence="3">Uncharacterized protein</fullName>
    </submittedName>
</protein>
<dbReference type="Proteomes" id="UP000235023">
    <property type="component" value="Unassembled WGS sequence"/>
</dbReference>